<evidence type="ECO:0000313" key="4">
    <source>
        <dbReference type="EMBL" id="MBZ9612846.1"/>
    </source>
</evidence>
<dbReference type="InterPro" id="IPR056823">
    <property type="entry name" value="TEN-like_YD-shell"/>
</dbReference>
<dbReference type="PANTHER" id="PTHR32305:SF15">
    <property type="entry name" value="PROTEIN RHSA-RELATED"/>
    <property type="match status" value="1"/>
</dbReference>
<dbReference type="InterPro" id="IPR050708">
    <property type="entry name" value="T6SS_VgrG/RHS"/>
</dbReference>
<name>A0ABS7XBW8_9GAMM</name>
<dbReference type="EMBL" id="JAERPS020000005">
    <property type="protein sequence ID" value="MBZ9612846.1"/>
    <property type="molecule type" value="Genomic_DNA"/>
</dbReference>
<evidence type="ECO:0000259" key="3">
    <source>
        <dbReference type="Pfam" id="PF25023"/>
    </source>
</evidence>
<dbReference type="Gene3D" id="2.180.10.10">
    <property type="entry name" value="RHS repeat-associated core"/>
    <property type="match status" value="1"/>
</dbReference>
<accession>A0ABS7XBW8</accession>
<feature type="domain" description="Teneurin-like YD-shell" evidence="3">
    <location>
        <begin position="33"/>
        <end position="126"/>
    </location>
</feature>
<feature type="compositionally biased region" description="Basic and acidic residues" evidence="2">
    <location>
        <begin position="222"/>
        <end position="260"/>
    </location>
</feature>
<gene>
    <name evidence="4" type="ORF">I4W93_014730</name>
</gene>
<evidence type="ECO:0000313" key="5">
    <source>
        <dbReference type="Proteomes" id="UP000663814"/>
    </source>
</evidence>
<proteinExistence type="predicted"/>
<reference evidence="4 5" key="1">
    <citation type="submission" date="2021-08" db="EMBL/GenBank/DDBJ databases">
        <title>Rheinheimera aquimaris sp. nov., isolated from seawater of the East Sea in Korea.</title>
        <authorList>
            <person name="Kim K.H."/>
            <person name="Wenting R."/>
            <person name="Kim K.R."/>
            <person name="Jeon C.O."/>
        </authorList>
    </citation>
    <scope>NUCLEOTIDE SEQUENCE [LARGE SCALE GENOMIC DNA]</scope>
    <source>
        <strain evidence="4 5">MA-13</strain>
    </source>
</reference>
<dbReference type="NCBIfam" id="TIGR03696">
    <property type="entry name" value="Rhs_assc_core"/>
    <property type="match status" value="1"/>
</dbReference>
<dbReference type="InterPro" id="IPR022385">
    <property type="entry name" value="Rhs_assc_core"/>
</dbReference>
<feature type="region of interest" description="Disordered" evidence="2">
    <location>
        <begin position="212"/>
        <end position="271"/>
    </location>
</feature>
<evidence type="ECO:0000256" key="2">
    <source>
        <dbReference type="SAM" id="MobiDB-lite"/>
    </source>
</evidence>
<keyword evidence="1" id="KW-0677">Repeat</keyword>
<sequence>MAEYNASGALLNRYIHGAGNDDPLVWYTGTGTSNKRYLLADERGSIVSETNATGGVVTTHRYGPYGEPINQSASRFRYTGQILIPGTELYHYKARVYHPKLGRFMQTDPIGYEDGMNWYAYGGNDPVNKYDPSGMCSQENSESEVACKVEDWITEKLEPIMEKLIEGAGAKVVPEGERDPDGEFDSEAESNNLVKEITAIVIVGAKARIGSKGNKFRGGKKNQRDGELRGTPKEFRRWFHKNYKQEGDRDSSPEEIREAYDAWIHQGKPKG</sequence>
<dbReference type="RefSeq" id="WP_205312325.1">
    <property type="nucleotide sequence ID" value="NZ_JAERPS020000005.1"/>
</dbReference>
<keyword evidence="5" id="KW-1185">Reference proteome</keyword>
<dbReference type="Pfam" id="PF25023">
    <property type="entry name" value="TEN_YD-shell"/>
    <property type="match status" value="1"/>
</dbReference>
<evidence type="ECO:0000256" key="1">
    <source>
        <dbReference type="ARBA" id="ARBA00022737"/>
    </source>
</evidence>
<dbReference type="PANTHER" id="PTHR32305">
    <property type="match status" value="1"/>
</dbReference>
<dbReference type="Proteomes" id="UP000663814">
    <property type="component" value="Unassembled WGS sequence"/>
</dbReference>
<organism evidence="4 5">
    <name type="scientific">Rheinheimera maricola</name>
    <dbReference type="NCBI Taxonomy" id="2793282"/>
    <lineage>
        <taxon>Bacteria</taxon>
        <taxon>Pseudomonadati</taxon>
        <taxon>Pseudomonadota</taxon>
        <taxon>Gammaproteobacteria</taxon>
        <taxon>Chromatiales</taxon>
        <taxon>Chromatiaceae</taxon>
        <taxon>Rheinheimera</taxon>
    </lineage>
</organism>
<comment type="caution">
    <text evidence="4">The sequence shown here is derived from an EMBL/GenBank/DDBJ whole genome shotgun (WGS) entry which is preliminary data.</text>
</comment>
<protein>
    <submittedName>
        <fullName evidence="4">RHS repeat-associated core domain-containing protein</fullName>
    </submittedName>
</protein>